<reference evidence="2 3" key="1">
    <citation type="submission" date="2016-12" db="EMBL/GenBank/DDBJ databases">
        <title>Trade-off between light-utilization and light-protection in marine flavobacteria.</title>
        <authorList>
            <person name="Kumagai Y."/>
            <person name="Yoshizawa S."/>
            <person name="Kogure K."/>
            <person name="Iwasaki W."/>
        </authorList>
    </citation>
    <scope>NUCLEOTIDE SEQUENCE [LARGE SCALE GENOMIC DNA]</scope>
    <source>
        <strain evidence="2 3">NBRC 108759</strain>
    </source>
</reference>
<organism evidence="2 3">
    <name type="scientific">Polaribacter porphyrae</name>
    <dbReference type="NCBI Taxonomy" id="1137780"/>
    <lineage>
        <taxon>Bacteria</taxon>
        <taxon>Pseudomonadati</taxon>
        <taxon>Bacteroidota</taxon>
        <taxon>Flavobacteriia</taxon>
        <taxon>Flavobacteriales</taxon>
        <taxon>Flavobacteriaceae</taxon>
    </lineage>
</organism>
<evidence type="ECO:0000256" key="1">
    <source>
        <dbReference type="SAM" id="Phobius"/>
    </source>
</evidence>
<dbReference type="InterPro" id="IPR025695">
    <property type="entry name" value="DoxX-like"/>
</dbReference>
<dbReference type="EMBL" id="MSCN01000001">
    <property type="protein sequence ID" value="PQJ80827.1"/>
    <property type="molecule type" value="Genomic_DNA"/>
</dbReference>
<accession>A0A2S7WT98</accession>
<dbReference type="OrthoDB" id="1365847at2"/>
<feature type="transmembrane region" description="Helical" evidence="1">
    <location>
        <begin position="73"/>
        <end position="92"/>
    </location>
</feature>
<evidence type="ECO:0000313" key="2">
    <source>
        <dbReference type="EMBL" id="PQJ80827.1"/>
    </source>
</evidence>
<evidence type="ECO:0008006" key="4">
    <source>
        <dbReference type="Google" id="ProtNLM"/>
    </source>
</evidence>
<dbReference type="AlphaFoldDB" id="A0A2S7WT98"/>
<evidence type="ECO:0000313" key="3">
    <source>
        <dbReference type="Proteomes" id="UP000238882"/>
    </source>
</evidence>
<proteinExistence type="predicted"/>
<dbReference type="Pfam" id="PF13781">
    <property type="entry name" value="DoxX_3"/>
    <property type="match status" value="1"/>
</dbReference>
<dbReference type="Proteomes" id="UP000238882">
    <property type="component" value="Unassembled WGS sequence"/>
</dbReference>
<name>A0A2S7WT98_9FLAO</name>
<feature type="transmembrane region" description="Helical" evidence="1">
    <location>
        <begin position="98"/>
        <end position="116"/>
    </location>
</feature>
<feature type="transmembrane region" description="Helical" evidence="1">
    <location>
        <begin position="50"/>
        <end position="66"/>
    </location>
</feature>
<gene>
    <name evidence="2" type="ORF">BTO18_17330</name>
</gene>
<comment type="caution">
    <text evidence="2">The sequence shown here is derived from an EMBL/GenBank/DDBJ whole genome shotgun (WGS) entry which is preliminary data.</text>
</comment>
<keyword evidence="1" id="KW-0472">Membrane</keyword>
<keyword evidence="1" id="KW-1133">Transmembrane helix</keyword>
<feature type="transmembrane region" description="Helical" evidence="1">
    <location>
        <begin position="7"/>
        <end position="24"/>
    </location>
</feature>
<sequence length="127" mass="15022">MDKNRRYWLLTILILVVWFINGFYCKILNQVPRHQEIVSRVLSDEYAREITFTIGVLEVFMVVWILSNYKSKFNAISQIIIIITMNIIEFILAKEILLFGSLNLIFATLFCGIINYQEFILKEKCYA</sequence>
<protein>
    <recommendedName>
        <fullName evidence="4">DoxX family protein</fullName>
    </recommendedName>
</protein>
<keyword evidence="3" id="KW-1185">Reference proteome</keyword>
<keyword evidence="1" id="KW-0812">Transmembrane</keyword>